<evidence type="ECO:0000313" key="1">
    <source>
        <dbReference type="EMBL" id="CUN81491.1"/>
    </source>
</evidence>
<name>A0A173ZYW1_FLAPL</name>
<reference evidence="1 3" key="1">
    <citation type="submission" date="2015-09" db="EMBL/GenBank/DDBJ databases">
        <authorList>
            <consortium name="Pathogen Informatics"/>
        </authorList>
    </citation>
    <scope>NUCLEOTIDE SEQUENCE [LARGE SCALE GENOMIC DNA]</scope>
    <source>
        <strain evidence="1 3">2789STDY5608854</strain>
    </source>
</reference>
<dbReference type="InterPro" id="IPR053842">
    <property type="entry name" value="NikA-like"/>
</dbReference>
<dbReference type="EMBL" id="WKPR01000029">
    <property type="protein sequence ID" value="MSB21905.1"/>
    <property type="molecule type" value="Genomic_DNA"/>
</dbReference>
<dbReference type="Pfam" id="PF21983">
    <property type="entry name" value="NikA-like"/>
    <property type="match status" value="1"/>
</dbReference>
<dbReference type="Proteomes" id="UP000434475">
    <property type="component" value="Unassembled WGS sequence"/>
</dbReference>
<accession>A0A173ZYW1</accession>
<evidence type="ECO:0000313" key="2">
    <source>
        <dbReference type="EMBL" id="MSB21905.1"/>
    </source>
</evidence>
<dbReference type="EMBL" id="CYZT01000018">
    <property type="protein sequence ID" value="CUN81491.1"/>
    <property type="molecule type" value="Genomic_DNA"/>
</dbReference>
<protein>
    <recommendedName>
        <fullName evidence="5">Mobilization protein</fullName>
    </recommendedName>
</protein>
<reference evidence="2 4" key="2">
    <citation type="journal article" date="2019" name="Nat. Med.">
        <title>A library of human gut bacterial isolates paired with longitudinal multiomics data enables mechanistic microbiome research.</title>
        <authorList>
            <person name="Poyet M."/>
            <person name="Groussin M."/>
            <person name="Gibbons S.M."/>
            <person name="Avila-Pacheco J."/>
            <person name="Jiang X."/>
            <person name="Kearney S.M."/>
            <person name="Perrotta A.R."/>
            <person name="Berdy B."/>
            <person name="Zhao S."/>
            <person name="Lieberman T.D."/>
            <person name="Swanson P.K."/>
            <person name="Smith M."/>
            <person name="Roesemann S."/>
            <person name="Alexander J.E."/>
            <person name="Rich S.A."/>
            <person name="Livny J."/>
            <person name="Vlamakis H."/>
            <person name="Clish C."/>
            <person name="Bullock K."/>
            <person name="Deik A."/>
            <person name="Scott J."/>
            <person name="Pierce K.A."/>
            <person name="Xavier R.J."/>
            <person name="Alm E.J."/>
        </authorList>
    </citation>
    <scope>NUCLEOTIDE SEQUENCE [LARGE SCALE GENOMIC DNA]</scope>
    <source>
        <strain evidence="2 4">BIOML-A2</strain>
    </source>
</reference>
<dbReference type="Proteomes" id="UP000095746">
    <property type="component" value="Unassembled WGS sequence"/>
</dbReference>
<dbReference type="AlphaFoldDB" id="A0A173ZYW1"/>
<evidence type="ECO:0000313" key="4">
    <source>
        <dbReference type="Proteomes" id="UP000434475"/>
    </source>
</evidence>
<dbReference type="RefSeq" id="WP_009260865.1">
    <property type="nucleotide sequence ID" value="NZ_JADMVA010000003.1"/>
</dbReference>
<evidence type="ECO:0008006" key="5">
    <source>
        <dbReference type="Google" id="ProtNLM"/>
    </source>
</evidence>
<organism evidence="1 3">
    <name type="scientific">Flavonifractor plautii</name>
    <name type="common">Fusobacterium plautii</name>
    <dbReference type="NCBI Taxonomy" id="292800"/>
    <lineage>
        <taxon>Bacteria</taxon>
        <taxon>Bacillati</taxon>
        <taxon>Bacillota</taxon>
        <taxon>Clostridia</taxon>
        <taxon>Eubacteriales</taxon>
        <taxon>Oscillospiraceae</taxon>
        <taxon>Flavonifractor</taxon>
    </lineage>
</organism>
<sequence length="109" mass="12523">MSAKNRDNKNRWRNVTVAFRMSPEESDQLNTFVKLSGLTKQEYIIRRLLVKEVVIQGNSRVYKALREQFSEVKGQLERIEAGCSVEQELLDTICMMNTIMAGMGEVSHV</sequence>
<gene>
    <name evidence="1" type="ORF">ERS852411_00528</name>
    <name evidence="2" type="ORF">GKE97_20715</name>
</gene>
<evidence type="ECO:0000313" key="3">
    <source>
        <dbReference type="Proteomes" id="UP000095746"/>
    </source>
</evidence>
<proteinExistence type="predicted"/>